<dbReference type="RefSeq" id="WP_092853082.1">
    <property type="nucleotide sequence ID" value="NZ_FMAH01000030.1"/>
</dbReference>
<dbReference type="STRING" id="411945.GA0061102_103040"/>
<proteinExistence type="inferred from homology"/>
<dbReference type="FunFam" id="1.10.10.10:FF:000001">
    <property type="entry name" value="LysR family transcriptional regulator"/>
    <property type="match status" value="1"/>
</dbReference>
<dbReference type="Proteomes" id="UP000199435">
    <property type="component" value="Unassembled WGS sequence"/>
</dbReference>
<keyword evidence="10" id="KW-1185">Reference proteome</keyword>
<dbReference type="GO" id="GO:0003700">
    <property type="term" value="F:DNA-binding transcription factor activity"/>
    <property type="evidence" value="ECO:0007669"/>
    <property type="project" value="InterPro"/>
</dbReference>
<gene>
    <name evidence="9" type="ORF">GA0061102_103040</name>
</gene>
<dbReference type="OrthoDB" id="9786526at2"/>
<dbReference type="PANTHER" id="PTHR30537:SF5">
    <property type="entry name" value="HTH-TYPE TRANSCRIPTIONAL ACTIVATOR TTDR-RELATED"/>
    <property type="match status" value="1"/>
</dbReference>
<dbReference type="EMBL" id="FMAH01000030">
    <property type="protein sequence ID" value="SCB39533.1"/>
    <property type="molecule type" value="Genomic_DNA"/>
</dbReference>
<dbReference type="CDD" id="cd08471">
    <property type="entry name" value="PBP2_CrgA_like_2"/>
    <property type="match status" value="1"/>
</dbReference>
<evidence type="ECO:0000256" key="2">
    <source>
        <dbReference type="ARBA" id="ARBA00023015"/>
    </source>
</evidence>
<dbReference type="Pfam" id="PF00126">
    <property type="entry name" value="HTH_1"/>
    <property type="match status" value="1"/>
</dbReference>
<dbReference type="Gene3D" id="3.40.190.290">
    <property type="match status" value="1"/>
</dbReference>
<dbReference type="PROSITE" id="PS50931">
    <property type="entry name" value="HTH_LYSR"/>
    <property type="match status" value="1"/>
</dbReference>
<dbReference type="InterPro" id="IPR005119">
    <property type="entry name" value="LysR_subst-bd"/>
</dbReference>
<protein>
    <recommendedName>
        <fullName evidence="6">HTH-type transcriptional regulator TtuA</fullName>
    </recommendedName>
    <alternativeName>
        <fullName evidence="7">Tartrate utilization transcriptional regulator</fullName>
    </alternativeName>
</protein>
<evidence type="ECO:0000259" key="8">
    <source>
        <dbReference type="PROSITE" id="PS50931"/>
    </source>
</evidence>
<dbReference type="Gene3D" id="1.10.10.10">
    <property type="entry name" value="Winged helix-like DNA-binding domain superfamily/Winged helix DNA-binding domain"/>
    <property type="match status" value="1"/>
</dbReference>
<evidence type="ECO:0000256" key="3">
    <source>
        <dbReference type="ARBA" id="ARBA00023125"/>
    </source>
</evidence>
<dbReference type="SUPFAM" id="SSF53850">
    <property type="entry name" value="Periplasmic binding protein-like II"/>
    <property type="match status" value="1"/>
</dbReference>
<comment type="similarity">
    <text evidence="1">Belongs to the LysR transcriptional regulatory family.</text>
</comment>
<comment type="function">
    <text evidence="5">Transcriptional regulator of the ttuABCDE tartrate utilization operon.</text>
</comment>
<evidence type="ECO:0000256" key="6">
    <source>
        <dbReference type="ARBA" id="ARBA00067332"/>
    </source>
</evidence>
<organism evidence="9 10">
    <name type="scientific">Rhizobium miluonense</name>
    <dbReference type="NCBI Taxonomy" id="411945"/>
    <lineage>
        <taxon>Bacteria</taxon>
        <taxon>Pseudomonadati</taxon>
        <taxon>Pseudomonadota</taxon>
        <taxon>Alphaproteobacteria</taxon>
        <taxon>Hyphomicrobiales</taxon>
        <taxon>Rhizobiaceae</taxon>
        <taxon>Rhizobium/Agrobacterium group</taxon>
        <taxon>Rhizobium</taxon>
    </lineage>
</organism>
<dbReference type="InterPro" id="IPR000847">
    <property type="entry name" value="LysR_HTH_N"/>
</dbReference>
<keyword evidence="4" id="KW-0804">Transcription</keyword>
<dbReference type="InterPro" id="IPR036388">
    <property type="entry name" value="WH-like_DNA-bd_sf"/>
</dbReference>
<dbReference type="InterPro" id="IPR058163">
    <property type="entry name" value="LysR-type_TF_proteobact-type"/>
</dbReference>
<dbReference type="GO" id="GO:0043565">
    <property type="term" value="F:sequence-specific DNA binding"/>
    <property type="evidence" value="ECO:0007669"/>
    <property type="project" value="TreeGrafter"/>
</dbReference>
<dbReference type="InterPro" id="IPR036390">
    <property type="entry name" value="WH_DNA-bd_sf"/>
</dbReference>
<dbReference type="Pfam" id="PF03466">
    <property type="entry name" value="LysR_substrate"/>
    <property type="match status" value="1"/>
</dbReference>
<evidence type="ECO:0000313" key="10">
    <source>
        <dbReference type="Proteomes" id="UP000199435"/>
    </source>
</evidence>
<dbReference type="AlphaFoldDB" id="A0A1C3WHJ2"/>
<dbReference type="SUPFAM" id="SSF46785">
    <property type="entry name" value="Winged helix' DNA-binding domain"/>
    <property type="match status" value="1"/>
</dbReference>
<name>A0A1C3WHJ2_9HYPH</name>
<keyword evidence="2" id="KW-0805">Transcription regulation</keyword>
<evidence type="ECO:0000256" key="7">
    <source>
        <dbReference type="ARBA" id="ARBA00083243"/>
    </source>
</evidence>
<keyword evidence="3 9" id="KW-0238">DNA-binding</keyword>
<evidence type="ECO:0000256" key="5">
    <source>
        <dbReference type="ARBA" id="ARBA00054626"/>
    </source>
</evidence>
<reference evidence="10" key="1">
    <citation type="submission" date="2016-08" db="EMBL/GenBank/DDBJ databases">
        <authorList>
            <person name="Varghese N."/>
            <person name="Submissions Spin"/>
        </authorList>
    </citation>
    <scope>NUCLEOTIDE SEQUENCE [LARGE SCALE GENOMIC DNA]</scope>
    <source>
        <strain evidence="10">HAMBI 2971</strain>
    </source>
</reference>
<dbReference type="GO" id="GO:0006351">
    <property type="term" value="P:DNA-templated transcription"/>
    <property type="evidence" value="ECO:0007669"/>
    <property type="project" value="TreeGrafter"/>
</dbReference>
<evidence type="ECO:0000256" key="1">
    <source>
        <dbReference type="ARBA" id="ARBA00009437"/>
    </source>
</evidence>
<feature type="domain" description="HTH lysR-type" evidence="8">
    <location>
        <begin position="1"/>
        <end position="59"/>
    </location>
</feature>
<evidence type="ECO:0000256" key="4">
    <source>
        <dbReference type="ARBA" id="ARBA00023163"/>
    </source>
</evidence>
<dbReference type="PANTHER" id="PTHR30537">
    <property type="entry name" value="HTH-TYPE TRANSCRIPTIONAL REGULATOR"/>
    <property type="match status" value="1"/>
</dbReference>
<evidence type="ECO:0000313" key="9">
    <source>
        <dbReference type="EMBL" id="SCB39533.1"/>
    </source>
</evidence>
<sequence length="320" mass="34527">MDRIDAMRVFVAALDEGSLAGAGRKLGKSPAAVSRAIAFLEERVGTELLHRTTRSLKLSEAGERYAVACRRVLTDLEEADIAAAGERSAPRGLLTITAPVAAGEEILRPIVDAFMDEHPAVNVRLYFLDRPANLIDEGIDLALRIAHLADSTLVALRVGEVRRVVAASPRYIDANPVIREPADLARHQIVAMTHFGIDSWSFPPAPGSTVPRAVQFTPRLIVNSIRGAVASTVAGRGVTRMFSYHIAPQLRDGSLKILLANDEAPPLPVHLIAPHGRLQVPKVRAFADFAIARLKAHFARLSVEADHASIQPNGGRISSE</sequence>
<accession>A0A1C3WHJ2</accession>